<dbReference type="GO" id="GO:0005576">
    <property type="term" value="C:extracellular region"/>
    <property type="evidence" value="ECO:0007669"/>
    <property type="project" value="InterPro"/>
</dbReference>
<gene>
    <name evidence="6" type="ORF">FOXYS1_265</name>
</gene>
<feature type="signal peptide" evidence="5">
    <location>
        <begin position="1"/>
        <end position="22"/>
    </location>
</feature>
<evidence type="ECO:0000256" key="5">
    <source>
        <dbReference type="SAM" id="SignalP"/>
    </source>
</evidence>
<reference evidence="6" key="1">
    <citation type="submission" date="2020-02" db="EMBL/GenBank/DDBJ databases">
        <title>Identification and distribution of gene clusters putatively required for synthesis of sphingolipid metabolism inhibitors in phylogenetically diverse species of the filamentous fungus Fusarium.</title>
        <authorList>
            <person name="Kim H.-S."/>
            <person name="Busman M."/>
            <person name="Brown D.W."/>
            <person name="Divon H."/>
            <person name="Uhlig S."/>
            <person name="Proctor R.H."/>
        </authorList>
    </citation>
    <scope>NUCLEOTIDE SEQUENCE [LARGE SCALE GENOMIC DNA]</scope>
    <source>
        <strain evidence="6">NRRL 39464</strain>
    </source>
</reference>
<evidence type="ECO:0000256" key="4">
    <source>
        <dbReference type="SAM" id="MobiDB-lite"/>
    </source>
</evidence>
<feature type="region of interest" description="Disordered" evidence="4">
    <location>
        <begin position="254"/>
        <end position="489"/>
    </location>
</feature>
<dbReference type="PANTHER" id="PTHR42341:SF1">
    <property type="entry name" value="HYDROPHOBIN"/>
    <property type="match status" value="1"/>
</dbReference>
<dbReference type="Pfam" id="PF06766">
    <property type="entry name" value="Hydrophobin_2"/>
    <property type="match status" value="1"/>
</dbReference>
<feature type="compositionally biased region" description="Low complexity" evidence="4">
    <location>
        <begin position="343"/>
        <end position="352"/>
    </location>
</feature>
<keyword evidence="5" id="KW-0732">Signal</keyword>
<sequence>MKSKSIMAASTVMELALAQASADPLCSTIINLQPIEYQFQQPVLIDSYFPANTDIVLDDGHVVHVTNAPTSLSTVLTDVSTSSTTLTSASNGDGNPPDGGYLTFTVPANPDDIGNHPVTKTYPPTEPGQPGIVVIQVPTSPPGADGIPTSSVPYVTVTTTGDFPSLTGPVTTTVTPGEPGATGSVIIEVPNTKITSPSASYVTVTTPGSVAPTDAPRTSTIPPSNPTDPGTVIVVVPSSQASSVSSIPFVTVTTTGSTLNPTDDPITSTISPSGSTGSGTVIVEVPPSSSPSGSGASSSPVSVVTRTVTGDDGNGEPSTTTITPTASSGPGTVIVEVPPPTNSPSATSPGSSRPGGPGSSGTGSSASQGPSDSAALSSSTGDAGPSSSVPESSSPSRATTDDAASSTSASAPASSSAASSITQSETPSSAGAETSTPATSPASSSAPSTSDADTSSPVNPTTSSPASSAATSAPGSSTESAPSSSTSAAAANFDPCPDSLYGNPQCCSVDVLGVADVECDSPTESPTDADNFQAICAASGQRARCCVLPVLYFLFWEKIWTYCMGELYRFPAIAGKKLYRNSMGNFEAVRIDFAEVRRVATGYALRPLFMSGITIPLCMVYSGCSCKWIDRDSTYRISKRRDSRLRDYFHGYLQSQLPFSDWPSFLTANTKSLCSTTTIPIGTEFYTNNTALKYTVTKIWRGDNPKEPDALLGSLPYLNNPFQSCAVNGITIEFEGIDRSASQIALQQWGAKLRASLSCEVDTPGGRTTVNMTTTYDVNGIDNDVGTAFSGRNDTDKASLWWGESLLAWYSIALTNDMHVANEKFFRGENDKDVPPIYKGHISFTKRKTVVPSAQDIKALDFFQVSCFFVPFSNNGVSPNVYYCSHEKMKNSHLIEKLSKADDSDQLMPLPGIWISADSLAKAFYFTIHADLGQTDSGLNILDNVELLTHYTKDYEAIQNRTPIWGDNLRVNTTEGLAHRAFTSQDAPVKELGIKPSVISTTFLCQIPRLKSRPTLIVSVIINTIVILSALWRSYQFLIDAILSKNDPEMMNCAACIATTAKEVEYEAGYSSGQSSQSVGIPSRVKARYSSIQQDEDL</sequence>
<dbReference type="EMBL" id="JAAFOW010000035">
    <property type="protein sequence ID" value="KAF5268844.1"/>
    <property type="molecule type" value="Genomic_DNA"/>
</dbReference>
<dbReference type="PANTHER" id="PTHR42341">
    <property type="entry name" value="HYDROPHOBIN"/>
    <property type="match status" value="1"/>
</dbReference>
<feature type="compositionally biased region" description="Low complexity" evidence="4">
    <location>
        <begin position="362"/>
        <end position="489"/>
    </location>
</feature>
<evidence type="ECO:0000313" key="6">
    <source>
        <dbReference type="EMBL" id="KAF5268844.1"/>
    </source>
</evidence>
<evidence type="ECO:0000256" key="3">
    <source>
        <dbReference type="ARBA" id="ARBA00023157"/>
    </source>
</evidence>
<name>A0A8H5APF9_FUSOX</name>
<evidence type="ECO:0000313" key="7">
    <source>
        <dbReference type="Proteomes" id="UP000558688"/>
    </source>
</evidence>
<feature type="chain" id="PRO_5034299982" evidence="5">
    <location>
        <begin position="23"/>
        <end position="1098"/>
    </location>
</feature>
<keyword evidence="3" id="KW-1015">Disulfide bond</keyword>
<dbReference type="AlphaFoldDB" id="A0A8H5APF9"/>
<comment type="caution">
    <text evidence="6">The sequence shown here is derived from an EMBL/GenBank/DDBJ whole genome shotgun (WGS) entry which is preliminary data.</text>
</comment>
<protein>
    <submittedName>
        <fullName evidence="6">Uncharacterized protein</fullName>
    </submittedName>
</protein>
<dbReference type="InterPro" id="IPR036686">
    <property type="entry name" value="Class_II_Hydrophobin_sf"/>
</dbReference>
<accession>A0A8H5APF9</accession>
<dbReference type="Gene3D" id="3.20.120.10">
    <property type="entry name" value="Hydrophobin"/>
    <property type="match status" value="1"/>
</dbReference>
<dbReference type="Proteomes" id="UP000558688">
    <property type="component" value="Unassembled WGS sequence"/>
</dbReference>
<feature type="compositionally biased region" description="Low complexity" evidence="4">
    <location>
        <begin position="265"/>
        <end position="308"/>
    </location>
</feature>
<organism evidence="6 7">
    <name type="scientific">Fusarium oxysporum</name>
    <name type="common">Fusarium vascular wilt</name>
    <dbReference type="NCBI Taxonomy" id="5507"/>
    <lineage>
        <taxon>Eukaryota</taxon>
        <taxon>Fungi</taxon>
        <taxon>Dikarya</taxon>
        <taxon>Ascomycota</taxon>
        <taxon>Pezizomycotina</taxon>
        <taxon>Sordariomycetes</taxon>
        <taxon>Hypocreomycetidae</taxon>
        <taxon>Hypocreales</taxon>
        <taxon>Nectriaceae</taxon>
        <taxon>Fusarium</taxon>
        <taxon>Fusarium oxysporum species complex</taxon>
    </lineage>
</organism>
<evidence type="ECO:0000256" key="1">
    <source>
        <dbReference type="ARBA" id="ARBA00004196"/>
    </source>
</evidence>
<proteinExistence type="inferred from homology"/>
<feature type="compositionally biased region" description="Low complexity" evidence="4">
    <location>
        <begin position="315"/>
        <end position="332"/>
    </location>
</feature>
<comment type="similarity">
    <text evidence="2">Belongs to the cerato-ulmin hydrophobin family.</text>
</comment>
<dbReference type="CDD" id="cd23508">
    <property type="entry name" value="hydrophobin_II"/>
    <property type="match status" value="1"/>
</dbReference>
<dbReference type="SUPFAM" id="SSF101751">
    <property type="entry name" value="Hydrophobin II, HfbII"/>
    <property type="match status" value="1"/>
</dbReference>
<comment type="subcellular location">
    <subcellularLocation>
        <location evidence="1">Cell envelope</location>
    </subcellularLocation>
</comment>
<dbReference type="InterPro" id="IPR010636">
    <property type="entry name" value="Class_II_hydrophobin"/>
</dbReference>
<evidence type="ECO:0000256" key="2">
    <source>
        <dbReference type="ARBA" id="ARBA00009576"/>
    </source>
</evidence>
<feature type="region of interest" description="Disordered" evidence="4">
    <location>
        <begin position="207"/>
        <end position="232"/>
    </location>
</feature>